<evidence type="ECO:0000256" key="10">
    <source>
        <dbReference type="RuleBase" id="RU003826"/>
    </source>
</evidence>
<comment type="function">
    <text evidence="9">Condenses 4-methyl-5-(beta-hydroxyethyl)thiazole monophosphate (THZ-P) and 2-methyl-4-amino-5-hydroxymethyl pyrimidine pyrophosphate (HMP-PP) to form thiamine monophosphate (TMP).</text>
</comment>
<evidence type="ECO:0000256" key="5">
    <source>
        <dbReference type="ARBA" id="ARBA00022977"/>
    </source>
</evidence>
<dbReference type="InterPro" id="IPR013785">
    <property type="entry name" value="Aldolase_TIM"/>
</dbReference>
<proteinExistence type="inferred from homology"/>
<organism evidence="13 14">
    <name type="scientific">Solimonas marina</name>
    <dbReference type="NCBI Taxonomy" id="2714601"/>
    <lineage>
        <taxon>Bacteria</taxon>
        <taxon>Pseudomonadati</taxon>
        <taxon>Pseudomonadota</taxon>
        <taxon>Gammaproteobacteria</taxon>
        <taxon>Nevskiales</taxon>
        <taxon>Nevskiaceae</taxon>
        <taxon>Solimonas</taxon>
    </lineage>
</organism>
<evidence type="ECO:0000256" key="8">
    <source>
        <dbReference type="ARBA" id="ARBA00047883"/>
    </source>
</evidence>
<comment type="pathway">
    <text evidence="1 9 11">Cofactor biosynthesis; thiamine diphosphate biosynthesis; thiamine phosphate from 4-amino-2-methyl-5-diphosphomethylpyrimidine and 4-methyl-5-(2-phosphoethyl)-thiazole: step 1/1.</text>
</comment>
<feature type="binding site" evidence="9">
    <location>
        <position position="71"/>
    </location>
    <ligand>
        <name>Mg(2+)</name>
        <dbReference type="ChEBI" id="CHEBI:18420"/>
    </ligand>
</feature>
<comment type="catalytic activity">
    <reaction evidence="8 9 10">
        <text>2-[(2R,5Z)-2-carboxy-4-methylthiazol-5(2H)-ylidene]ethyl phosphate + 4-amino-2-methyl-5-(diphosphooxymethyl)pyrimidine + 2 H(+) = thiamine phosphate + CO2 + diphosphate</text>
        <dbReference type="Rhea" id="RHEA:47844"/>
        <dbReference type="ChEBI" id="CHEBI:15378"/>
        <dbReference type="ChEBI" id="CHEBI:16526"/>
        <dbReference type="ChEBI" id="CHEBI:33019"/>
        <dbReference type="ChEBI" id="CHEBI:37575"/>
        <dbReference type="ChEBI" id="CHEBI:57841"/>
        <dbReference type="ChEBI" id="CHEBI:62899"/>
        <dbReference type="EC" id="2.5.1.3"/>
    </reaction>
</comment>
<keyword evidence="2 9" id="KW-0808">Transferase</keyword>
<dbReference type="GO" id="GO:0009229">
    <property type="term" value="P:thiamine diphosphate biosynthetic process"/>
    <property type="evidence" value="ECO:0007669"/>
    <property type="project" value="UniProtKB-UniRule"/>
</dbReference>
<gene>
    <name evidence="9" type="primary">thiE</name>
    <name evidence="13" type="ORF">G7Y82_07835</name>
</gene>
<dbReference type="CDD" id="cd00564">
    <property type="entry name" value="TMP_TenI"/>
    <property type="match status" value="1"/>
</dbReference>
<dbReference type="SUPFAM" id="SSF51391">
    <property type="entry name" value="Thiamin phosphate synthase"/>
    <property type="match status" value="1"/>
</dbReference>
<sequence>MTVPSGLYAITPDALVDDDARLMTAVAAALRGGASLIQYRDKRSDAARRHANAAALNALCREAGALLVINDDTALAAAVGAAGVHLGASDGSLAAARAQLGPDAVIGATCGNSLERARAAVAAGASYVAFGRFFASKTKPDAPPAELATLAAAHAALDAPICAIGGLTPDNLGPVARSGATLIAAIDGVFGAADIEAAARAYVAAIGGQTARIP</sequence>
<comment type="catalytic activity">
    <reaction evidence="7 9 10">
        <text>2-(2-carboxy-4-methylthiazol-5-yl)ethyl phosphate + 4-amino-2-methyl-5-(diphosphooxymethyl)pyrimidine + 2 H(+) = thiamine phosphate + CO2 + diphosphate</text>
        <dbReference type="Rhea" id="RHEA:47848"/>
        <dbReference type="ChEBI" id="CHEBI:15378"/>
        <dbReference type="ChEBI" id="CHEBI:16526"/>
        <dbReference type="ChEBI" id="CHEBI:33019"/>
        <dbReference type="ChEBI" id="CHEBI:37575"/>
        <dbReference type="ChEBI" id="CHEBI:57841"/>
        <dbReference type="ChEBI" id="CHEBI:62890"/>
        <dbReference type="EC" id="2.5.1.3"/>
    </reaction>
</comment>
<comment type="caution">
    <text evidence="13">The sequence shown here is derived from an EMBL/GenBank/DDBJ whole genome shotgun (WGS) entry which is preliminary data.</text>
</comment>
<comment type="cofactor">
    <cofactor evidence="9">
        <name>Mg(2+)</name>
        <dbReference type="ChEBI" id="CHEBI:18420"/>
    </cofactor>
    <text evidence="9">Binds 1 Mg(2+) ion per subunit.</text>
</comment>
<accession>A0A969W9Y6</accession>
<dbReference type="Pfam" id="PF02581">
    <property type="entry name" value="TMP-TENI"/>
    <property type="match status" value="1"/>
</dbReference>
<feature type="binding site" evidence="9">
    <location>
        <position position="70"/>
    </location>
    <ligand>
        <name>4-amino-2-methyl-5-(diphosphooxymethyl)pyrimidine</name>
        <dbReference type="ChEBI" id="CHEBI:57841"/>
    </ligand>
</feature>
<feature type="binding site" evidence="9">
    <location>
        <position position="139"/>
    </location>
    <ligand>
        <name>4-amino-2-methyl-5-(diphosphooxymethyl)pyrimidine</name>
        <dbReference type="ChEBI" id="CHEBI:57841"/>
    </ligand>
</feature>
<dbReference type="AlphaFoldDB" id="A0A969W9Y6"/>
<feature type="domain" description="Thiamine phosphate synthase/TenI" evidence="12">
    <location>
        <begin position="7"/>
        <end position="188"/>
    </location>
</feature>
<keyword evidence="14" id="KW-1185">Reference proteome</keyword>
<keyword evidence="4 9" id="KW-0460">Magnesium</keyword>
<feature type="binding site" evidence="9">
    <location>
        <position position="166"/>
    </location>
    <ligand>
        <name>2-[(2R,5Z)-2-carboxy-4-methylthiazol-5(2H)-ylidene]ethyl phosphate</name>
        <dbReference type="ChEBI" id="CHEBI:62899"/>
    </ligand>
</feature>
<dbReference type="InterPro" id="IPR036206">
    <property type="entry name" value="ThiamineP_synth_sf"/>
</dbReference>
<feature type="binding site" evidence="9">
    <location>
        <position position="109"/>
    </location>
    <ligand>
        <name>4-amino-2-methyl-5-(diphosphooxymethyl)pyrimidine</name>
        <dbReference type="ChEBI" id="CHEBI:57841"/>
    </ligand>
</feature>
<evidence type="ECO:0000256" key="6">
    <source>
        <dbReference type="ARBA" id="ARBA00047334"/>
    </source>
</evidence>
<dbReference type="GO" id="GO:0004789">
    <property type="term" value="F:thiamine-phosphate diphosphorylase activity"/>
    <property type="evidence" value="ECO:0007669"/>
    <property type="project" value="UniProtKB-UniRule"/>
</dbReference>
<dbReference type="EMBL" id="JAAVXB010000003">
    <property type="protein sequence ID" value="NKF22225.1"/>
    <property type="molecule type" value="Genomic_DNA"/>
</dbReference>
<comment type="similarity">
    <text evidence="9 10">Belongs to the thiamine-phosphate synthase family.</text>
</comment>
<dbReference type="HAMAP" id="MF_00097">
    <property type="entry name" value="TMP_synthase"/>
    <property type="match status" value="1"/>
</dbReference>
<dbReference type="RefSeq" id="WP_168147462.1">
    <property type="nucleotide sequence ID" value="NZ_JAAVXB010000003.1"/>
</dbReference>
<dbReference type="Proteomes" id="UP000653472">
    <property type="component" value="Unassembled WGS sequence"/>
</dbReference>
<feature type="binding site" evidence="9">
    <location>
        <begin position="38"/>
        <end position="42"/>
    </location>
    <ligand>
        <name>4-amino-2-methyl-5-(diphosphooxymethyl)pyrimidine</name>
        <dbReference type="ChEBI" id="CHEBI:57841"/>
    </ligand>
</feature>
<evidence type="ECO:0000256" key="2">
    <source>
        <dbReference type="ARBA" id="ARBA00022679"/>
    </source>
</evidence>
<dbReference type="InterPro" id="IPR034291">
    <property type="entry name" value="TMP_synthase"/>
</dbReference>
<dbReference type="PANTHER" id="PTHR20857">
    <property type="entry name" value="THIAMINE-PHOSPHATE PYROPHOSPHORYLASE"/>
    <property type="match status" value="1"/>
</dbReference>
<keyword evidence="3 9" id="KW-0479">Metal-binding</keyword>
<feature type="binding site" evidence="9">
    <location>
        <begin position="136"/>
        <end position="138"/>
    </location>
    <ligand>
        <name>2-[(2R,5Z)-2-carboxy-4-methylthiazol-5(2H)-ylidene]ethyl phosphate</name>
        <dbReference type="ChEBI" id="CHEBI:62899"/>
    </ligand>
</feature>
<dbReference type="InterPro" id="IPR022998">
    <property type="entry name" value="ThiamineP_synth_TenI"/>
</dbReference>
<comment type="catalytic activity">
    <reaction evidence="6 9 10">
        <text>4-methyl-5-(2-phosphooxyethyl)-thiazole + 4-amino-2-methyl-5-(diphosphooxymethyl)pyrimidine + H(+) = thiamine phosphate + diphosphate</text>
        <dbReference type="Rhea" id="RHEA:22328"/>
        <dbReference type="ChEBI" id="CHEBI:15378"/>
        <dbReference type="ChEBI" id="CHEBI:33019"/>
        <dbReference type="ChEBI" id="CHEBI:37575"/>
        <dbReference type="ChEBI" id="CHEBI:57841"/>
        <dbReference type="ChEBI" id="CHEBI:58296"/>
        <dbReference type="EC" id="2.5.1.3"/>
    </reaction>
</comment>
<evidence type="ECO:0000313" key="14">
    <source>
        <dbReference type="Proteomes" id="UP000653472"/>
    </source>
</evidence>
<evidence type="ECO:0000256" key="1">
    <source>
        <dbReference type="ARBA" id="ARBA00005165"/>
    </source>
</evidence>
<dbReference type="EC" id="2.5.1.3" evidence="9"/>
<reference evidence="13" key="1">
    <citation type="submission" date="2020-03" db="EMBL/GenBank/DDBJ databases">
        <title>Solimonas marina sp. nov., isolated from deep seawater of the Pacific Ocean.</title>
        <authorList>
            <person name="Liu X."/>
            <person name="Lai Q."/>
            <person name="Sun F."/>
            <person name="Gai Y."/>
            <person name="Li G."/>
            <person name="Shao Z."/>
        </authorList>
    </citation>
    <scope>NUCLEOTIDE SEQUENCE</scope>
    <source>
        <strain evidence="13">C16B3</strain>
    </source>
</reference>
<dbReference type="GO" id="GO:0009228">
    <property type="term" value="P:thiamine biosynthetic process"/>
    <property type="evidence" value="ECO:0007669"/>
    <property type="project" value="UniProtKB-KW"/>
</dbReference>
<name>A0A969W9Y6_9GAMM</name>
<evidence type="ECO:0000256" key="7">
    <source>
        <dbReference type="ARBA" id="ARBA00047851"/>
    </source>
</evidence>
<evidence type="ECO:0000313" key="13">
    <source>
        <dbReference type="EMBL" id="NKF22225.1"/>
    </source>
</evidence>
<evidence type="ECO:0000259" key="12">
    <source>
        <dbReference type="Pfam" id="PF02581"/>
    </source>
</evidence>
<comment type="caution">
    <text evidence="9">Lacks conserved residue(s) required for the propagation of feature annotation.</text>
</comment>
<protein>
    <recommendedName>
        <fullName evidence="9">Thiamine-phosphate synthase</fullName>
        <shortName evidence="9">TP synthase</shortName>
        <shortName evidence="9">TPS</shortName>
        <ecNumber evidence="9">2.5.1.3</ecNumber>
    </recommendedName>
    <alternativeName>
        <fullName evidence="9">Thiamine-phosphate pyrophosphorylase</fullName>
        <shortName evidence="9">TMP pyrophosphorylase</shortName>
        <shortName evidence="9">TMP-PPase</shortName>
    </alternativeName>
</protein>
<evidence type="ECO:0000256" key="3">
    <source>
        <dbReference type="ARBA" id="ARBA00022723"/>
    </source>
</evidence>
<dbReference type="PANTHER" id="PTHR20857:SF15">
    <property type="entry name" value="THIAMINE-PHOSPHATE SYNTHASE"/>
    <property type="match status" value="1"/>
</dbReference>
<dbReference type="GO" id="GO:0000287">
    <property type="term" value="F:magnesium ion binding"/>
    <property type="evidence" value="ECO:0007669"/>
    <property type="project" value="UniProtKB-UniRule"/>
</dbReference>
<dbReference type="Gene3D" id="3.20.20.70">
    <property type="entry name" value="Aldolase class I"/>
    <property type="match status" value="1"/>
</dbReference>
<keyword evidence="5 9" id="KW-0784">Thiamine biosynthesis</keyword>
<feature type="binding site" evidence="9">
    <location>
        <position position="90"/>
    </location>
    <ligand>
        <name>Mg(2+)</name>
        <dbReference type="ChEBI" id="CHEBI:18420"/>
    </ligand>
</feature>
<dbReference type="NCBIfam" id="TIGR00693">
    <property type="entry name" value="thiE"/>
    <property type="match status" value="1"/>
</dbReference>
<evidence type="ECO:0000256" key="4">
    <source>
        <dbReference type="ARBA" id="ARBA00022842"/>
    </source>
</evidence>
<evidence type="ECO:0000256" key="11">
    <source>
        <dbReference type="RuleBase" id="RU004253"/>
    </source>
</evidence>
<evidence type="ECO:0000256" key="9">
    <source>
        <dbReference type="HAMAP-Rule" id="MF_00097"/>
    </source>
</evidence>
<dbReference type="GO" id="GO:0005737">
    <property type="term" value="C:cytoplasm"/>
    <property type="evidence" value="ECO:0007669"/>
    <property type="project" value="TreeGrafter"/>
</dbReference>